<protein>
    <recommendedName>
        <fullName evidence="4">Glycerophosphoryl diester phosphodiesterase membrane domain-containing protein</fullName>
    </recommendedName>
</protein>
<gene>
    <name evidence="2" type="ORF">HMPREF0357_10621</name>
</gene>
<keyword evidence="1" id="KW-0812">Transmembrane</keyword>
<sequence length="217" mass="24216">MKHKNKGELMTKKSLLHNYLQIIILSIVVLLIPFALGFLDFGVDPLISAILMIIIGIVSMLLQGLVEMVVFFSRLEDAELNWDLVKQVASYVDWGRALKFYLLSGLAITLGLILLVVPGILIALAFSILSFVIVDFPEDNNLFEKCFEISKGYRLRIFGFSLAIVSVQFILRTLLDSMFGPGTAQGNILEYAFSILISPISVNYFTNIYLEATGRLA</sequence>
<proteinExistence type="predicted"/>
<feature type="transmembrane region" description="Helical" evidence="1">
    <location>
        <begin position="46"/>
        <end position="66"/>
    </location>
</feature>
<feature type="transmembrane region" description="Helical" evidence="1">
    <location>
        <begin position="191"/>
        <end position="210"/>
    </location>
</feature>
<comment type="caution">
    <text evidence="2">The sequence shown here is derived from an EMBL/GenBank/DDBJ whole genome shotgun (WGS) entry which is preliminary data.</text>
</comment>
<dbReference type="AlphaFoldDB" id="E7FWQ1"/>
<keyword evidence="1" id="KW-0472">Membrane</keyword>
<organism evidence="2 3">
    <name type="scientific">Erysipelothrix rhusiopathiae ATCC 19414</name>
    <dbReference type="NCBI Taxonomy" id="525280"/>
    <lineage>
        <taxon>Bacteria</taxon>
        <taxon>Bacillati</taxon>
        <taxon>Bacillota</taxon>
        <taxon>Erysipelotrichia</taxon>
        <taxon>Erysipelotrichales</taxon>
        <taxon>Erysipelotrichaceae</taxon>
        <taxon>Erysipelothrix</taxon>
    </lineage>
</organism>
<accession>E7FWQ1</accession>
<keyword evidence="3" id="KW-1185">Reference proteome</keyword>
<feature type="transmembrane region" description="Helical" evidence="1">
    <location>
        <begin position="153"/>
        <end position="171"/>
    </location>
</feature>
<dbReference type="EMBL" id="ACLK02000002">
    <property type="protein sequence ID" value="EFY08515.1"/>
    <property type="molecule type" value="Genomic_DNA"/>
</dbReference>
<name>E7FWQ1_ERYRH</name>
<feature type="transmembrane region" description="Helical" evidence="1">
    <location>
        <begin position="20"/>
        <end position="39"/>
    </location>
</feature>
<evidence type="ECO:0008006" key="4">
    <source>
        <dbReference type="Google" id="ProtNLM"/>
    </source>
</evidence>
<evidence type="ECO:0000313" key="2">
    <source>
        <dbReference type="EMBL" id="EFY08515.1"/>
    </source>
</evidence>
<dbReference type="Proteomes" id="UP000003028">
    <property type="component" value="Unassembled WGS sequence"/>
</dbReference>
<feature type="transmembrane region" description="Helical" evidence="1">
    <location>
        <begin position="100"/>
        <end position="133"/>
    </location>
</feature>
<keyword evidence="1" id="KW-1133">Transmembrane helix</keyword>
<evidence type="ECO:0000313" key="3">
    <source>
        <dbReference type="Proteomes" id="UP000003028"/>
    </source>
</evidence>
<evidence type="ECO:0000256" key="1">
    <source>
        <dbReference type="SAM" id="Phobius"/>
    </source>
</evidence>
<reference evidence="2" key="1">
    <citation type="submission" date="2011-01" db="EMBL/GenBank/DDBJ databases">
        <authorList>
            <person name="Muzny D."/>
            <person name="Qin X."/>
            <person name="Buhay C."/>
            <person name="Dugan-Rocha S."/>
            <person name="Ding Y."/>
            <person name="Chen G."/>
            <person name="Hawes A."/>
            <person name="Holder M."/>
            <person name="Jhangiani S."/>
            <person name="Johnson A."/>
            <person name="Khan Z."/>
            <person name="Li Z."/>
            <person name="Liu W."/>
            <person name="Liu X."/>
            <person name="Perez L."/>
            <person name="Shen H."/>
            <person name="Wang Q."/>
            <person name="Watt J."/>
            <person name="Xi L."/>
            <person name="Xin Y."/>
            <person name="Zhou J."/>
            <person name="Deng J."/>
            <person name="Jiang H."/>
            <person name="Liu Y."/>
            <person name="Qu J."/>
            <person name="Song X.-Z."/>
            <person name="Zhang L."/>
            <person name="Villasana D."/>
            <person name="Johnson A."/>
            <person name="Liu J."/>
            <person name="Liyanage D."/>
            <person name="Lorensuhewa L."/>
            <person name="Robinson T."/>
            <person name="Song A."/>
            <person name="Song B.-B."/>
            <person name="Dinh H."/>
            <person name="Thornton R."/>
            <person name="Coyle M."/>
            <person name="Francisco L."/>
            <person name="Jackson L."/>
            <person name="Javaid M."/>
            <person name="Korchina V."/>
            <person name="Kovar C."/>
            <person name="Mata R."/>
            <person name="Mathew T."/>
            <person name="Ngo R."/>
            <person name="Nguyen L."/>
            <person name="Nguyen N."/>
            <person name="Okwuonu G."/>
            <person name="Ongeri F."/>
            <person name="Pham C."/>
            <person name="Simmons D."/>
            <person name="Wilczek-Boney K."/>
            <person name="Hale W."/>
            <person name="Jakkamsetti A."/>
            <person name="Pham P."/>
            <person name="Ruth R."/>
            <person name="San Lucas F."/>
            <person name="Warren J."/>
            <person name="Zhang J."/>
            <person name="Zhao Z."/>
            <person name="Zhou C."/>
            <person name="Zhu D."/>
            <person name="Lee S."/>
            <person name="Bess C."/>
            <person name="Blankenburg K."/>
            <person name="Forbes L."/>
            <person name="Fu Q."/>
            <person name="Gubbala S."/>
            <person name="Hirani K."/>
            <person name="Jayaseelan J.C."/>
            <person name="Lara F."/>
            <person name="Munidasa M."/>
            <person name="Palculict T."/>
            <person name="Patil S."/>
            <person name="Pu L.-L."/>
            <person name="Saada N."/>
            <person name="Tang L."/>
            <person name="Weissenberger G."/>
            <person name="Zhu Y."/>
            <person name="Hemphill L."/>
            <person name="Shang Y."/>
            <person name="Youmans B."/>
            <person name="Ayvaz T."/>
            <person name="Ross M."/>
            <person name="Santibanez J."/>
            <person name="Aqrawi P."/>
            <person name="Gross S."/>
            <person name="Joshi V."/>
            <person name="Fowler G."/>
            <person name="Nazareth L."/>
            <person name="Reid J."/>
            <person name="Worley K."/>
            <person name="Petrosino J."/>
            <person name="Highlander S."/>
            <person name="Gibbs R."/>
        </authorList>
    </citation>
    <scope>NUCLEOTIDE SEQUENCE [LARGE SCALE GENOMIC DNA]</scope>
    <source>
        <strain evidence="2">ATCC 19414</strain>
    </source>
</reference>